<gene>
    <name evidence="2" type="ORF">S01H1_33830</name>
</gene>
<accession>X0VQ77</accession>
<evidence type="ECO:0000313" key="2">
    <source>
        <dbReference type="EMBL" id="GAG13312.1"/>
    </source>
</evidence>
<dbReference type="AlphaFoldDB" id="X0VQ77"/>
<feature type="region of interest" description="Disordered" evidence="1">
    <location>
        <begin position="1"/>
        <end position="28"/>
    </location>
</feature>
<name>X0VQ77_9ZZZZ</name>
<dbReference type="EMBL" id="BARS01021025">
    <property type="protein sequence ID" value="GAG13312.1"/>
    <property type="molecule type" value="Genomic_DNA"/>
</dbReference>
<feature type="non-terminal residue" evidence="2">
    <location>
        <position position="1"/>
    </location>
</feature>
<proteinExistence type="predicted"/>
<organism evidence="2">
    <name type="scientific">marine sediment metagenome</name>
    <dbReference type="NCBI Taxonomy" id="412755"/>
    <lineage>
        <taxon>unclassified sequences</taxon>
        <taxon>metagenomes</taxon>
        <taxon>ecological metagenomes</taxon>
    </lineage>
</organism>
<reference evidence="2" key="1">
    <citation type="journal article" date="2014" name="Front. Microbiol.">
        <title>High frequency of phylogenetically diverse reductive dehalogenase-homologous genes in deep subseafloor sedimentary metagenomes.</title>
        <authorList>
            <person name="Kawai M."/>
            <person name="Futagami T."/>
            <person name="Toyoda A."/>
            <person name="Takaki Y."/>
            <person name="Nishi S."/>
            <person name="Hori S."/>
            <person name="Arai W."/>
            <person name="Tsubouchi T."/>
            <person name="Morono Y."/>
            <person name="Uchiyama I."/>
            <person name="Ito T."/>
            <person name="Fujiyama A."/>
            <person name="Inagaki F."/>
            <person name="Takami H."/>
        </authorList>
    </citation>
    <scope>NUCLEOTIDE SEQUENCE</scope>
    <source>
        <strain evidence="2">Expedition CK06-06</strain>
    </source>
</reference>
<feature type="region of interest" description="Disordered" evidence="1">
    <location>
        <begin position="63"/>
        <end position="82"/>
    </location>
</feature>
<protein>
    <submittedName>
        <fullName evidence="2">Uncharacterized protein</fullName>
    </submittedName>
</protein>
<evidence type="ECO:0000256" key="1">
    <source>
        <dbReference type="SAM" id="MobiDB-lite"/>
    </source>
</evidence>
<comment type="caution">
    <text evidence="2">The sequence shown here is derived from an EMBL/GenBank/DDBJ whole genome shotgun (WGS) entry which is preliminary data.</text>
</comment>
<sequence>CKNNNIMPQRKPAPKRKKQKDFVKSQGGRAGRIETVYDTVAFNNYQAQRISRLMNTGPTGMPYYKSTGSMVPPDKPKFKMGN</sequence>